<dbReference type="EMBL" id="LS991952">
    <property type="protein sequence ID" value="SYV94317.1"/>
    <property type="molecule type" value="Genomic_DNA"/>
</dbReference>
<organism evidence="1 2">
    <name type="scientific">Mycoplasmoides gallisepticum</name>
    <name type="common">Mycoplasma gallisepticum</name>
    <dbReference type="NCBI Taxonomy" id="2096"/>
    <lineage>
        <taxon>Bacteria</taxon>
        <taxon>Bacillati</taxon>
        <taxon>Mycoplasmatota</taxon>
        <taxon>Mycoplasmoidales</taxon>
        <taxon>Mycoplasmoidaceae</taxon>
        <taxon>Mycoplasmoides</taxon>
    </lineage>
</organism>
<dbReference type="Proteomes" id="UP000260136">
    <property type="component" value="Chromosome"/>
</dbReference>
<sequence>MYYDFDINQKSISLKTNPLKYEAGTNNVAAIYSW</sequence>
<evidence type="ECO:0000313" key="1">
    <source>
        <dbReference type="EMBL" id="SYV94317.1"/>
    </source>
</evidence>
<name>A0A3B0PED0_MYCGL</name>
<evidence type="ECO:0000313" key="2">
    <source>
        <dbReference type="Proteomes" id="UP000260136"/>
    </source>
</evidence>
<feature type="non-terminal residue" evidence="1">
    <location>
        <position position="34"/>
    </location>
</feature>
<dbReference type="AlphaFoldDB" id="A0A3B0PED0"/>
<gene>
    <name evidence="1" type="ORF">NCTC10115_00637</name>
</gene>
<dbReference type="STRING" id="1006581.GCW_01595"/>
<proteinExistence type="predicted"/>
<accession>A0A3B0PED0</accession>
<protein>
    <submittedName>
        <fullName evidence="1">Uncharacterized protein</fullName>
    </submittedName>
</protein>
<reference evidence="2" key="1">
    <citation type="submission" date="2018-06" db="EMBL/GenBank/DDBJ databases">
        <authorList>
            <consortium name="Pathogen Informatics"/>
        </authorList>
    </citation>
    <scope>NUCLEOTIDE SEQUENCE [LARGE SCALE GENOMIC DNA]</scope>
    <source>
        <strain evidence="2">NCTC10115</strain>
    </source>
</reference>